<reference evidence="6 9" key="2">
    <citation type="journal article" date="2019" name="Science, e1252229">
        <title>Invertible promoters mediate bacterial phase variation, antibiotic resistance, and host adaptation in the gut.</title>
        <authorList>
            <person name="Jiang X."/>
            <person name="Hall A.B."/>
            <person name="Arthur T.D."/>
            <person name="Plichta D.R."/>
            <person name="Covington C.T."/>
            <person name="Poyet M."/>
            <person name="Crothers J."/>
            <person name="Moses P.L."/>
            <person name="Tolonen A.C."/>
            <person name="Vlamakis H."/>
            <person name="Alm E.J."/>
            <person name="Xavier R.J."/>
        </authorList>
    </citation>
    <scope>NUCLEOTIDE SEQUENCE [LARGE SCALE GENOMIC DNA]</scope>
    <source>
        <strain evidence="6">Af_0058</strain>
        <strain evidence="9">af_0058</strain>
    </source>
</reference>
<keyword evidence="2 4" id="KW-0378">Hydrolase</keyword>
<dbReference type="Pfam" id="PF14310">
    <property type="entry name" value="Fn3-like"/>
    <property type="match status" value="1"/>
</dbReference>
<dbReference type="FunFam" id="2.60.40.10:FF:000495">
    <property type="entry name" value="Periplasmic beta-glucosidase"/>
    <property type="match status" value="1"/>
</dbReference>
<comment type="similarity">
    <text evidence="1">Belongs to the glycosyl hydrolase 3 family.</text>
</comment>
<dbReference type="InterPro" id="IPR002772">
    <property type="entry name" value="Glyco_hydro_3_C"/>
</dbReference>
<protein>
    <submittedName>
        <fullName evidence="4">Glycosyl hydrolase</fullName>
    </submittedName>
</protein>
<dbReference type="PANTHER" id="PTHR42715">
    <property type="entry name" value="BETA-GLUCOSIDASE"/>
    <property type="match status" value="1"/>
</dbReference>
<dbReference type="InterPro" id="IPR036962">
    <property type="entry name" value="Glyco_hydro_3_N_sf"/>
</dbReference>
<dbReference type="Gene3D" id="2.60.40.10">
    <property type="entry name" value="Immunoglobulins"/>
    <property type="match status" value="1"/>
</dbReference>
<dbReference type="GO" id="GO:0008422">
    <property type="term" value="F:beta-glucosidase activity"/>
    <property type="evidence" value="ECO:0007669"/>
    <property type="project" value="UniProtKB-ARBA"/>
</dbReference>
<dbReference type="InterPro" id="IPR026891">
    <property type="entry name" value="Fn3-like"/>
</dbReference>
<evidence type="ECO:0000313" key="9">
    <source>
        <dbReference type="Proteomes" id="UP000293506"/>
    </source>
</evidence>
<sequence>METAKIKELVSRMTLEEKASLCSGLDFWHTKGVERLGIPSEMVSDGPHGLRKQDDKADHLGINDSIQAVCFPAGCATASSFNRELVTKLGETLGEECQAENVSTILGPAMNIKRSPLCGRNFEYYSEDPLVSTEMAGALVHGVQSKHIGTSPKHFMANNQEYHRLTSSSEMDERTMREIYLASFEGMVKKEKPWTIMNAYNKLNGTYLCENKEMLTDVLRKEWGFDGYVMTDWGAMNDRVEALKAGCNLEMPSCEGATDVEIVAAVQDGTLDESVLDKSCEEYLNVIFKYEENRDKNAVFQHEKDHETAREIEEECIVLLKNEDALLPLSADKKVAFIGKYAEEPRYQGGGSSHINSFKTESAMDAVEFLATVKKENITFAKGFDDVEDKVDEALAAKAVEAAANADVAVIFAGLPDSFESEGYDRKHLGMPNCQNALIEAVAEAQPNTIVVLHNGAPIEMPWLGKVKAVLEAYLGGQAVGGAVVNVLYGNANPSGRLAETFPLRIQDTPCYLNYGGEHDKSVYSEGVFVGYRYYTSKEMEVLFPFGYGLSYTTFSYGNLTVDKKEFKESEKLLVSVDVTNTGACTGKEVVQLYVAPKGGTIIRPVRELKAFEKTELAPGETKTVTFELDSRAYAYWNTEIHDWHVETGAYEIQICRNAQEVLLSEEVQVESETVLPKVYTLNSTMGEIMADPKGKAILEQAMGEMEGMDGESTEEQMQDDSGVINDEMMAAMMEAMPLRQMLSFVPGVTKEALNQLVAALNAAE</sequence>
<feature type="domain" description="Fibronectin type III-like" evidence="3">
    <location>
        <begin position="589"/>
        <end position="659"/>
    </location>
</feature>
<dbReference type="PANTHER" id="PTHR42715:SF10">
    <property type="entry name" value="BETA-GLUCOSIDASE"/>
    <property type="match status" value="1"/>
</dbReference>
<dbReference type="SUPFAM" id="SSF51445">
    <property type="entry name" value="(Trans)glycosidases"/>
    <property type="match status" value="1"/>
</dbReference>
<dbReference type="Proteomes" id="UP000265808">
    <property type="component" value="Unassembled WGS sequence"/>
</dbReference>
<reference evidence="7 8" key="1">
    <citation type="submission" date="2018-08" db="EMBL/GenBank/DDBJ databases">
        <title>A genome reference for cultivated species of the human gut microbiota.</title>
        <authorList>
            <person name="Zou Y."/>
            <person name="Xue W."/>
            <person name="Luo G."/>
        </authorList>
    </citation>
    <scope>NUCLEOTIDE SEQUENCE [LARGE SCALE GENOMIC DNA]</scope>
    <source>
        <strain evidence="5 8">AM27-32LB</strain>
        <strain evidence="4 7">AM37-4AC</strain>
    </source>
</reference>
<gene>
    <name evidence="5" type="ORF">DW723_08970</name>
    <name evidence="4" type="ORF">DW859_13765</name>
    <name evidence="6" type="ORF">EAI82_14245</name>
</gene>
<dbReference type="Pfam" id="PF01915">
    <property type="entry name" value="Glyco_hydro_3_C"/>
    <property type="match status" value="1"/>
</dbReference>
<dbReference type="InterPro" id="IPR050288">
    <property type="entry name" value="Cellulose_deg_GH3"/>
</dbReference>
<comment type="caution">
    <text evidence="4">The sequence shown here is derived from an EMBL/GenBank/DDBJ whole genome shotgun (WGS) entry which is preliminary data.</text>
</comment>
<dbReference type="Gene3D" id="3.40.50.1700">
    <property type="entry name" value="Glycoside hydrolase family 3 C-terminal domain"/>
    <property type="match status" value="1"/>
</dbReference>
<evidence type="ECO:0000313" key="6">
    <source>
        <dbReference type="EMBL" id="RYT62733.1"/>
    </source>
</evidence>
<dbReference type="SUPFAM" id="SSF52279">
    <property type="entry name" value="Beta-D-glucan exohydrolase, C-terminal domain"/>
    <property type="match status" value="1"/>
</dbReference>
<evidence type="ECO:0000313" key="8">
    <source>
        <dbReference type="Proteomes" id="UP000283928"/>
    </source>
</evidence>
<dbReference type="Gene3D" id="3.20.20.300">
    <property type="entry name" value="Glycoside hydrolase, family 3, N-terminal domain"/>
    <property type="match status" value="1"/>
</dbReference>
<name>A0A454HF11_9FIRM</name>
<accession>A0A454HF11</accession>
<dbReference type="GO" id="GO:0005975">
    <property type="term" value="P:carbohydrate metabolic process"/>
    <property type="evidence" value="ECO:0007669"/>
    <property type="project" value="InterPro"/>
</dbReference>
<evidence type="ECO:0000313" key="7">
    <source>
        <dbReference type="Proteomes" id="UP000265808"/>
    </source>
</evidence>
<dbReference type="EMBL" id="QSHL01000011">
    <property type="protein sequence ID" value="RHC04209.1"/>
    <property type="molecule type" value="Genomic_DNA"/>
</dbReference>
<dbReference type="Pfam" id="PF00933">
    <property type="entry name" value="Glyco_hydro_3"/>
    <property type="match status" value="1"/>
</dbReference>
<dbReference type="EMBL" id="RCXQ01000018">
    <property type="protein sequence ID" value="RYT62733.1"/>
    <property type="molecule type" value="Genomic_DNA"/>
</dbReference>
<evidence type="ECO:0000313" key="4">
    <source>
        <dbReference type="EMBL" id="RHC04209.1"/>
    </source>
</evidence>
<dbReference type="Proteomes" id="UP000293506">
    <property type="component" value="Unassembled WGS sequence"/>
</dbReference>
<dbReference type="InterPro" id="IPR036881">
    <property type="entry name" value="Glyco_hydro_3_C_sf"/>
</dbReference>
<dbReference type="EMBL" id="QSKO01000011">
    <property type="protein sequence ID" value="RHE74842.1"/>
    <property type="molecule type" value="Genomic_DNA"/>
</dbReference>
<proteinExistence type="inferred from homology"/>
<evidence type="ECO:0000256" key="2">
    <source>
        <dbReference type="ARBA" id="ARBA00022801"/>
    </source>
</evidence>
<dbReference type="PRINTS" id="PR00133">
    <property type="entry name" value="GLHYDRLASE3"/>
</dbReference>
<evidence type="ECO:0000313" key="5">
    <source>
        <dbReference type="EMBL" id="RHE74842.1"/>
    </source>
</evidence>
<dbReference type="SMART" id="SM01217">
    <property type="entry name" value="Fn3_like"/>
    <property type="match status" value="1"/>
</dbReference>
<dbReference type="RefSeq" id="WP_117943785.1">
    <property type="nucleotide sequence ID" value="NZ_JAAISX010000027.1"/>
</dbReference>
<dbReference type="InterPro" id="IPR001764">
    <property type="entry name" value="Glyco_hydro_3_N"/>
</dbReference>
<dbReference type="InterPro" id="IPR017853">
    <property type="entry name" value="GH"/>
</dbReference>
<evidence type="ECO:0000259" key="3">
    <source>
        <dbReference type="SMART" id="SM01217"/>
    </source>
</evidence>
<dbReference type="AlphaFoldDB" id="A0A454HF11"/>
<dbReference type="InterPro" id="IPR013783">
    <property type="entry name" value="Ig-like_fold"/>
</dbReference>
<dbReference type="Proteomes" id="UP000283928">
    <property type="component" value="Unassembled WGS sequence"/>
</dbReference>
<organism evidence="4 7">
    <name type="scientific">Blautia obeum</name>
    <dbReference type="NCBI Taxonomy" id="40520"/>
    <lineage>
        <taxon>Bacteria</taxon>
        <taxon>Bacillati</taxon>
        <taxon>Bacillota</taxon>
        <taxon>Clostridia</taxon>
        <taxon>Lachnospirales</taxon>
        <taxon>Lachnospiraceae</taxon>
        <taxon>Blautia</taxon>
    </lineage>
</organism>
<evidence type="ECO:0000256" key="1">
    <source>
        <dbReference type="ARBA" id="ARBA00005336"/>
    </source>
</evidence>